<dbReference type="OrthoDB" id="266522at2"/>
<name>L0DMI9_SINAD</name>
<feature type="compositionally biased region" description="Polar residues" evidence="1">
    <location>
        <begin position="16"/>
        <end position="37"/>
    </location>
</feature>
<evidence type="ECO:0000313" key="2">
    <source>
        <dbReference type="EMBL" id="AGA30467.1"/>
    </source>
</evidence>
<gene>
    <name evidence="2" type="ordered locus">Sinac_6387</name>
</gene>
<dbReference type="EMBL" id="CP003364">
    <property type="protein sequence ID" value="AGA30467.1"/>
    <property type="molecule type" value="Genomic_DNA"/>
</dbReference>
<accession>L0DMI9</accession>
<feature type="region of interest" description="Disordered" evidence="1">
    <location>
        <begin position="1"/>
        <end position="38"/>
    </location>
</feature>
<evidence type="ECO:0000313" key="3">
    <source>
        <dbReference type="Proteomes" id="UP000010798"/>
    </source>
</evidence>
<proteinExistence type="predicted"/>
<keyword evidence="3" id="KW-1185">Reference proteome</keyword>
<dbReference type="HOGENOM" id="CLU_2195172_0_0_0"/>
<sequence>MARLATAKKSAATTLNSGGIEQGSQPRTKPAQTTRTAKSALPVVWQQPVVPVLNDCEVPSLESEFIQAMQEYKKASGRMFPTWSEVLEVLQSLGYRKTDPNASGTESA</sequence>
<dbReference type="STRING" id="886293.Sinac_6387"/>
<dbReference type="AlphaFoldDB" id="L0DMI9"/>
<dbReference type="Proteomes" id="UP000010798">
    <property type="component" value="Chromosome"/>
</dbReference>
<protein>
    <submittedName>
        <fullName evidence="2">Uncharacterized protein</fullName>
    </submittedName>
</protein>
<reference evidence="2 3" key="1">
    <citation type="submission" date="2012-02" db="EMBL/GenBank/DDBJ databases">
        <title>Complete sequence of chromosome of Singulisphaera acidiphila DSM 18658.</title>
        <authorList>
            <consortium name="US DOE Joint Genome Institute (JGI-PGF)"/>
            <person name="Lucas S."/>
            <person name="Copeland A."/>
            <person name="Lapidus A."/>
            <person name="Glavina del Rio T."/>
            <person name="Dalin E."/>
            <person name="Tice H."/>
            <person name="Bruce D."/>
            <person name="Goodwin L."/>
            <person name="Pitluck S."/>
            <person name="Peters L."/>
            <person name="Ovchinnikova G."/>
            <person name="Chertkov O."/>
            <person name="Kyrpides N."/>
            <person name="Mavromatis K."/>
            <person name="Ivanova N."/>
            <person name="Brettin T."/>
            <person name="Detter J.C."/>
            <person name="Han C."/>
            <person name="Larimer F."/>
            <person name="Land M."/>
            <person name="Hauser L."/>
            <person name="Markowitz V."/>
            <person name="Cheng J.-F."/>
            <person name="Hugenholtz P."/>
            <person name="Woyke T."/>
            <person name="Wu D."/>
            <person name="Tindall B."/>
            <person name="Pomrenke H."/>
            <person name="Brambilla E."/>
            <person name="Klenk H.-P."/>
            <person name="Eisen J.A."/>
        </authorList>
    </citation>
    <scope>NUCLEOTIDE SEQUENCE [LARGE SCALE GENOMIC DNA]</scope>
    <source>
        <strain evidence="3">ATCC BAA-1392 / DSM 18658 / VKM B-2454 / MOB10</strain>
    </source>
</reference>
<feature type="compositionally biased region" description="Low complexity" evidence="1">
    <location>
        <begin position="1"/>
        <end position="15"/>
    </location>
</feature>
<evidence type="ECO:0000256" key="1">
    <source>
        <dbReference type="SAM" id="MobiDB-lite"/>
    </source>
</evidence>
<dbReference type="KEGG" id="saci:Sinac_6387"/>
<organism evidence="2 3">
    <name type="scientific">Singulisphaera acidiphila (strain ATCC BAA-1392 / DSM 18658 / VKM B-2454 / MOB10)</name>
    <dbReference type="NCBI Taxonomy" id="886293"/>
    <lineage>
        <taxon>Bacteria</taxon>
        <taxon>Pseudomonadati</taxon>
        <taxon>Planctomycetota</taxon>
        <taxon>Planctomycetia</taxon>
        <taxon>Isosphaerales</taxon>
        <taxon>Isosphaeraceae</taxon>
        <taxon>Singulisphaera</taxon>
    </lineage>
</organism>
<dbReference type="RefSeq" id="WP_015249550.1">
    <property type="nucleotide sequence ID" value="NC_019892.1"/>
</dbReference>